<dbReference type="GO" id="GO:0007197">
    <property type="term" value="P:adenylate cyclase-inhibiting G protein-coupled acetylcholine receptor signaling pathway"/>
    <property type="evidence" value="ECO:0007669"/>
    <property type="project" value="TreeGrafter"/>
</dbReference>
<dbReference type="InterPro" id="IPR017452">
    <property type="entry name" value="GPCR_Rhodpsn_7TM"/>
</dbReference>
<dbReference type="GO" id="GO:0045202">
    <property type="term" value="C:synapse"/>
    <property type="evidence" value="ECO:0007669"/>
    <property type="project" value="TreeGrafter"/>
</dbReference>
<dbReference type="InterPro" id="IPR000611">
    <property type="entry name" value="NPY_rcpt"/>
</dbReference>
<feature type="region of interest" description="Disordered" evidence="11">
    <location>
        <begin position="235"/>
        <end position="269"/>
    </location>
</feature>
<dbReference type="Proteomes" id="UP000749559">
    <property type="component" value="Unassembled WGS sequence"/>
</dbReference>
<dbReference type="AlphaFoldDB" id="A0A8J1XXU6"/>
<dbReference type="PANTHER" id="PTHR24247">
    <property type="entry name" value="5-HYDROXYTRYPTAMINE RECEPTOR"/>
    <property type="match status" value="1"/>
</dbReference>
<reference evidence="13" key="1">
    <citation type="submission" date="2022-03" db="EMBL/GenBank/DDBJ databases">
        <authorList>
            <person name="Martin C."/>
        </authorList>
    </citation>
    <scope>NUCLEOTIDE SEQUENCE</scope>
</reference>
<keyword evidence="6 10" id="KW-0297">G-protein coupled receptor</keyword>
<dbReference type="GO" id="GO:0005886">
    <property type="term" value="C:plasma membrane"/>
    <property type="evidence" value="ECO:0007669"/>
    <property type="project" value="UniProtKB-SubCell"/>
</dbReference>
<evidence type="ECO:0000256" key="2">
    <source>
        <dbReference type="ARBA" id="ARBA00010663"/>
    </source>
</evidence>
<dbReference type="Gene3D" id="1.20.1070.10">
    <property type="entry name" value="Rhodopsin 7-helix transmembrane proteins"/>
    <property type="match status" value="1"/>
</dbReference>
<proteinExistence type="inferred from homology"/>
<keyword evidence="9 10" id="KW-0807">Transducer</keyword>
<dbReference type="PRINTS" id="PR01012">
    <property type="entry name" value="NRPEPTIDEYR"/>
</dbReference>
<evidence type="ECO:0000256" key="9">
    <source>
        <dbReference type="ARBA" id="ARBA00023224"/>
    </source>
</evidence>
<feature type="transmembrane region" description="Helical" evidence="12">
    <location>
        <begin position="317"/>
        <end position="336"/>
    </location>
</feature>
<evidence type="ECO:0000256" key="10">
    <source>
        <dbReference type="RuleBase" id="RU000688"/>
    </source>
</evidence>
<feature type="transmembrane region" description="Helical" evidence="12">
    <location>
        <begin position="59"/>
        <end position="80"/>
    </location>
</feature>
<comment type="subcellular location">
    <subcellularLocation>
        <location evidence="1">Cell membrane</location>
        <topology evidence="1">Multi-pass membrane protein</topology>
    </subcellularLocation>
</comment>
<dbReference type="Pfam" id="PF00001">
    <property type="entry name" value="7tm_1"/>
    <property type="match status" value="1"/>
</dbReference>
<dbReference type="GO" id="GO:0004983">
    <property type="term" value="F:neuropeptide Y receptor activity"/>
    <property type="evidence" value="ECO:0007669"/>
    <property type="project" value="InterPro"/>
</dbReference>
<feature type="transmembrane region" description="Helical" evidence="12">
    <location>
        <begin position="100"/>
        <end position="118"/>
    </location>
</feature>
<dbReference type="GO" id="GO:0030425">
    <property type="term" value="C:dendrite"/>
    <property type="evidence" value="ECO:0007669"/>
    <property type="project" value="TreeGrafter"/>
</dbReference>
<name>A0A8J1XXU6_OWEFU</name>
<dbReference type="PROSITE" id="PS50262">
    <property type="entry name" value="G_PROTEIN_RECEP_F1_2"/>
    <property type="match status" value="1"/>
</dbReference>
<dbReference type="GO" id="GO:0016907">
    <property type="term" value="F:G protein-coupled acetylcholine receptor activity"/>
    <property type="evidence" value="ECO:0007669"/>
    <property type="project" value="TreeGrafter"/>
</dbReference>
<comment type="similarity">
    <text evidence="2 10">Belongs to the G-protein coupled receptor 1 family.</text>
</comment>
<dbReference type="PROSITE" id="PS00237">
    <property type="entry name" value="G_PROTEIN_RECEP_F1_1"/>
    <property type="match status" value="1"/>
</dbReference>
<organism evidence="13 14">
    <name type="scientific">Owenia fusiformis</name>
    <name type="common">Polychaete worm</name>
    <dbReference type="NCBI Taxonomy" id="6347"/>
    <lineage>
        <taxon>Eukaryota</taxon>
        <taxon>Metazoa</taxon>
        <taxon>Spiralia</taxon>
        <taxon>Lophotrochozoa</taxon>
        <taxon>Annelida</taxon>
        <taxon>Polychaeta</taxon>
        <taxon>Sedentaria</taxon>
        <taxon>Canalipalpata</taxon>
        <taxon>Sabellida</taxon>
        <taxon>Oweniida</taxon>
        <taxon>Oweniidae</taxon>
        <taxon>Owenia</taxon>
    </lineage>
</organism>
<feature type="transmembrane region" description="Helical" evidence="12">
    <location>
        <begin position="278"/>
        <end position="305"/>
    </location>
</feature>
<evidence type="ECO:0000256" key="5">
    <source>
        <dbReference type="ARBA" id="ARBA00022989"/>
    </source>
</evidence>
<accession>A0A8J1XXU6</accession>
<feature type="transmembrane region" description="Helical" evidence="12">
    <location>
        <begin position="183"/>
        <end position="210"/>
    </location>
</feature>
<feature type="transmembrane region" description="Helical" evidence="12">
    <location>
        <begin position="20"/>
        <end position="47"/>
    </location>
</feature>
<evidence type="ECO:0000256" key="3">
    <source>
        <dbReference type="ARBA" id="ARBA00022475"/>
    </source>
</evidence>
<dbReference type="OrthoDB" id="10071887at2759"/>
<evidence type="ECO:0000256" key="7">
    <source>
        <dbReference type="ARBA" id="ARBA00023136"/>
    </source>
</evidence>
<keyword evidence="4 10" id="KW-0812">Transmembrane</keyword>
<feature type="transmembrane region" description="Helical" evidence="12">
    <location>
        <begin position="138"/>
        <end position="163"/>
    </location>
</feature>
<evidence type="ECO:0000256" key="12">
    <source>
        <dbReference type="SAM" id="Phobius"/>
    </source>
</evidence>
<protein>
    <submittedName>
        <fullName evidence="13">Uncharacterized protein</fullName>
    </submittedName>
</protein>
<dbReference type="GO" id="GO:0007187">
    <property type="term" value="P:G protein-coupled receptor signaling pathway, coupled to cyclic nucleotide second messenger"/>
    <property type="evidence" value="ECO:0007669"/>
    <property type="project" value="TreeGrafter"/>
</dbReference>
<feature type="compositionally biased region" description="Polar residues" evidence="11">
    <location>
        <begin position="257"/>
        <end position="269"/>
    </location>
</feature>
<sequence length="355" mass="39389">MASTNDTSSDSGYTLRFSLPVTIVLGILISLVVIITCLGNILVLVAMKYERKLRTYSNYLIANLAACDLVVGAINIPMYIPYLLLQHWPFGQGLCKVWLLMDYITPAASVIGIVLISLDRYRIVSNALAYKASQNATLTIVSMILPWLVGFLTYGIAILFWEVGTGTRIIPEMECFIPFYDNIYFLLFGSAVEFIVPFFVMCILNFLIYWEIRKRSRGVLVRTGKVVPVSNDTVSTTANSTDDGASVAGGEKKGEVKQTTGTVPQAQPKNSYHKDRKAAINVAILVVVFAICWGPYEISALISAICPTCVNPVLADIAFWMLWLNSTVNPILYPFLNRGFRNAFKSMLCKRRGLS</sequence>
<evidence type="ECO:0000256" key="6">
    <source>
        <dbReference type="ARBA" id="ARBA00023040"/>
    </source>
</evidence>
<dbReference type="PANTHER" id="PTHR24247:SF195">
    <property type="entry name" value="G-PROTEIN COUPLED RECEPTORS FAMILY 1 PROFILE DOMAIN-CONTAINING PROTEIN"/>
    <property type="match status" value="1"/>
</dbReference>
<dbReference type="SUPFAM" id="SSF81321">
    <property type="entry name" value="Family A G protein-coupled receptor-like"/>
    <property type="match status" value="1"/>
</dbReference>
<keyword evidence="14" id="KW-1185">Reference proteome</keyword>
<keyword evidence="5 12" id="KW-1133">Transmembrane helix</keyword>
<evidence type="ECO:0000256" key="8">
    <source>
        <dbReference type="ARBA" id="ARBA00023170"/>
    </source>
</evidence>
<dbReference type="GO" id="GO:0004993">
    <property type="term" value="F:G protein-coupled serotonin receptor activity"/>
    <property type="evidence" value="ECO:0007669"/>
    <property type="project" value="TreeGrafter"/>
</dbReference>
<dbReference type="EMBL" id="CAIIXF020000008">
    <property type="protein sequence ID" value="CAH1790719.1"/>
    <property type="molecule type" value="Genomic_DNA"/>
</dbReference>
<evidence type="ECO:0000256" key="11">
    <source>
        <dbReference type="SAM" id="MobiDB-lite"/>
    </source>
</evidence>
<gene>
    <name evidence="13" type="ORF">OFUS_LOCUS15893</name>
</gene>
<evidence type="ECO:0000313" key="14">
    <source>
        <dbReference type="Proteomes" id="UP000749559"/>
    </source>
</evidence>
<keyword evidence="7 12" id="KW-0472">Membrane</keyword>
<keyword evidence="8 10" id="KW-0675">Receptor</keyword>
<dbReference type="SMART" id="SM01381">
    <property type="entry name" value="7TM_GPCR_Srsx"/>
    <property type="match status" value="1"/>
</dbReference>
<comment type="caution">
    <text evidence="13">The sequence shown here is derived from an EMBL/GenBank/DDBJ whole genome shotgun (WGS) entry which is preliminary data.</text>
</comment>
<dbReference type="PRINTS" id="PR00237">
    <property type="entry name" value="GPCRRHODOPSN"/>
</dbReference>
<keyword evidence="3" id="KW-1003">Cell membrane</keyword>
<dbReference type="InterPro" id="IPR000276">
    <property type="entry name" value="GPCR_Rhodpsn"/>
</dbReference>
<evidence type="ECO:0000313" key="13">
    <source>
        <dbReference type="EMBL" id="CAH1790719.1"/>
    </source>
</evidence>
<evidence type="ECO:0000256" key="1">
    <source>
        <dbReference type="ARBA" id="ARBA00004651"/>
    </source>
</evidence>
<evidence type="ECO:0000256" key="4">
    <source>
        <dbReference type="ARBA" id="ARBA00022692"/>
    </source>
</evidence>